<evidence type="ECO:0000313" key="1">
    <source>
        <dbReference type="EMBL" id="KOO68021.1"/>
    </source>
</evidence>
<organism evidence="1 2">
    <name type="scientific">Xylanibacter rarus</name>
    <dbReference type="NCBI Taxonomy" id="1676614"/>
    <lineage>
        <taxon>Bacteria</taxon>
        <taxon>Pseudomonadati</taxon>
        <taxon>Bacteroidota</taxon>
        <taxon>Bacteroidia</taxon>
        <taxon>Bacteroidales</taxon>
        <taxon>Prevotellaceae</taxon>
        <taxon>Xylanibacter</taxon>
    </lineage>
</organism>
<protein>
    <submittedName>
        <fullName evidence="1">Uncharacterized protein</fullName>
    </submittedName>
</protein>
<dbReference type="AlphaFoldDB" id="A0A8E1QYF8"/>
<proteinExistence type="predicted"/>
<comment type="caution">
    <text evidence="1">The sequence shown here is derived from an EMBL/GenBank/DDBJ whole genome shotgun (WGS) entry which is preliminary data.</text>
</comment>
<dbReference type="Proteomes" id="UP000036951">
    <property type="component" value="Unassembled WGS sequence"/>
</dbReference>
<sequence length="158" mass="18166">MALALIIVASCGDKKKKETILPADPRMDQQMVRTSKDTMMLLDMTKKFLETLKNNDIDGAMSQLYEVKDNKVMPLSEERSKEIRKTLTTFPVLSYKIDELLLYSDSDTEVRYTIEFFEKPKGDNRPNTIKCSVNPTRVGGNWYLTIAKVAQENNYKNN</sequence>
<keyword evidence="2" id="KW-1185">Reference proteome</keyword>
<accession>A0A8E1QYF8</accession>
<name>A0A8E1QYF8_9BACT</name>
<dbReference type="EMBL" id="LFQU01000020">
    <property type="protein sequence ID" value="KOO68021.1"/>
    <property type="molecule type" value="Genomic_DNA"/>
</dbReference>
<reference evidence="1 2" key="1">
    <citation type="submission" date="2015-06" db="EMBL/GenBank/DDBJ databases">
        <title>Prevotella sp. 109, sp. nov., a novel member of the family Prevotellaceae isolated from human faeces.</title>
        <authorList>
            <person name="Shkoporov A.N."/>
            <person name="Chaplin A.V."/>
            <person name="Kafarskaia L.I."/>
            <person name="Efimov B.A."/>
        </authorList>
    </citation>
    <scope>NUCLEOTIDE SEQUENCE [LARGE SCALE GENOMIC DNA]</scope>
    <source>
        <strain evidence="1 2">109</strain>
    </source>
</reference>
<evidence type="ECO:0000313" key="2">
    <source>
        <dbReference type="Proteomes" id="UP000036951"/>
    </source>
</evidence>
<gene>
    <name evidence="1" type="ORF">ACU52_10495</name>
</gene>